<accession>A0A1I2IQV2</accession>
<proteinExistence type="predicted"/>
<evidence type="ECO:0000313" key="3">
    <source>
        <dbReference type="Proteomes" id="UP000199645"/>
    </source>
</evidence>
<organism evidence="2 3">
    <name type="scientific">Actinoplanes philippinensis</name>
    <dbReference type="NCBI Taxonomy" id="35752"/>
    <lineage>
        <taxon>Bacteria</taxon>
        <taxon>Bacillati</taxon>
        <taxon>Actinomycetota</taxon>
        <taxon>Actinomycetes</taxon>
        <taxon>Micromonosporales</taxon>
        <taxon>Micromonosporaceae</taxon>
        <taxon>Actinoplanes</taxon>
    </lineage>
</organism>
<feature type="domain" description="Suppressor of fused-like" evidence="1">
    <location>
        <begin position="40"/>
        <end position="176"/>
    </location>
</feature>
<evidence type="ECO:0000313" key="2">
    <source>
        <dbReference type="EMBL" id="SFF43196.1"/>
    </source>
</evidence>
<dbReference type="InterPro" id="IPR020941">
    <property type="entry name" value="SUFU-like_domain"/>
</dbReference>
<dbReference type="STRING" id="35752.SAMN05421541_110208"/>
<keyword evidence="3" id="KW-1185">Reference proteome</keyword>
<dbReference type="AlphaFoldDB" id="A0A1I2IQV2"/>
<dbReference type="EMBL" id="FONV01000010">
    <property type="protein sequence ID" value="SFF43196.1"/>
    <property type="molecule type" value="Genomic_DNA"/>
</dbReference>
<dbReference type="Pfam" id="PF05076">
    <property type="entry name" value="SUFU"/>
    <property type="match status" value="1"/>
</dbReference>
<name>A0A1I2IQV2_9ACTN</name>
<evidence type="ECO:0000259" key="1">
    <source>
        <dbReference type="Pfam" id="PF05076"/>
    </source>
</evidence>
<dbReference type="InterPro" id="IPR037181">
    <property type="entry name" value="SUFU_N"/>
</dbReference>
<sequence length="212" mass="23641">MSDHLAARFPDAELTILPPAPGRISSRMSLHVARLKLPRFGWVYATTGLWDATQKHGHALEFVLYASIPEDDLHVETLTMTAWYHALGGDHELDLGHTVPIGRPWLPGSSCDHLLVSLPYPWGPELEQCELPGGHARVLWLLPITEAEKIYRHQNDLEALEQRLEDAGIIPFDPHRTSVVAEDEIGGLPRKGVRRFLRRISGRGPARPSGTP</sequence>
<dbReference type="Proteomes" id="UP000199645">
    <property type="component" value="Unassembled WGS sequence"/>
</dbReference>
<dbReference type="SUPFAM" id="SSF103359">
    <property type="entry name" value="Suppressor of Fused, N-terminal domain"/>
    <property type="match status" value="1"/>
</dbReference>
<reference evidence="2 3" key="1">
    <citation type="submission" date="2016-10" db="EMBL/GenBank/DDBJ databases">
        <authorList>
            <person name="de Groot N.N."/>
        </authorList>
    </citation>
    <scope>NUCLEOTIDE SEQUENCE [LARGE SCALE GENOMIC DNA]</scope>
    <source>
        <strain evidence="2 3">DSM 43019</strain>
    </source>
</reference>
<gene>
    <name evidence="2" type="ORF">SAMN05421541_110208</name>
</gene>
<protein>
    <submittedName>
        <fullName evidence="2">Suppressor of fused protein (SUFU)</fullName>
    </submittedName>
</protein>